<evidence type="ECO:0000313" key="2">
    <source>
        <dbReference type="WBParaSite" id="RSKR_0000820500.1"/>
    </source>
</evidence>
<name>A0AC35U7J3_9BILA</name>
<protein>
    <submittedName>
        <fullName evidence="2">Vacuolar fusion protein MON1 homolog</fullName>
    </submittedName>
</protein>
<evidence type="ECO:0000313" key="1">
    <source>
        <dbReference type="Proteomes" id="UP000095286"/>
    </source>
</evidence>
<sequence>MTSNILVPNPYNIFILSEAGKPIYSNCQNEEQYASLFALMLALVKTCEEDNKDILHTIQANGLYIIFTLQTKIIFCVVSKFPFNLTHQIQLVYYQIISLLTSSAIERIFTEEPNLDIRIYLKGIDKNIDSYVKSWTHNPTFFLSGMTLLPMPYMDRQILVNAINESVDWTSKDLHVAFVFLFAQNKIVASFETKDFSLSANDVNIVLNLIECNPGLKHVETWLPICLPSINPKGFFHTYLAYPWEGTDACFAVICQTKDYFEEARALKSKFVDIINGSKRLINILGYIKSPEEFMLPSPSHDFLWHFIYRSTQTSYITYSVPKVPYNTAEELKNINYLYHRIHDYLRIKKKPSFLFNTTSKCNILSMVTDTYELYCVLNPLVSVSESINLAERLLKIIRKEERTYLTESEENNKELLLKANSNVERENLLTITRAILDAAVLRNIDGARIIKEPADEWTDLFIILEKVLLHRIIVNGSGTSTLKAKYEKFYKVLKKVAYSLPKTTENNSFGESLNSIAFSDFVSNPILMVRAWLRYAVYTKMLSEYLAILLENKMYLSIYEAHAIVNNEQMNELCGRLPTLSAFDFVPCFENEWLISQKVEINISRYFFITNQTTPIKCADTSIDDMQKEMIVLADQKSYYEQRCTQLEQKLNLLTSLQHETSTDLDITPKKDKETKNVEESVNAHSSDNIQPNELTDIEHMQDTIQFLENELIHIRDLNCQLIEKTGNDDQKLKEYQRNQRKTTQQMKSLQEDTIVLINENETEKKRLLQLINTSSTVSESDPLKSEVAKNKQLDDELAVYKQGVSKLPTLHDEVVIFESKVTNLVEQNKSLEKQLEIVCSHLNSQRLKCIEYREELKKYTKDHWQKDDHVTNCHTCNLVFSVAKRKHHCRWCGKIFCHDCSSKEIRLSSSADKVRVCDKCYDNKHAVGDSDFVTSSMVNTSGAENDSFSEITNNLSSPVFD</sequence>
<reference evidence="2" key="1">
    <citation type="submission" date="2016-11" db="UniProtKB">
        <authorList>
            <consortium name="WormBaseParasite"/>
        </authorList>
    </citation>
    <scope>IDENTIFICATION</scope>
    <source>
        <strain evidence="2">KR3021</strain>
    </source>
</reference>
<organism evidence="1 2">
    <name type="scientific">Rhabditophanes sp. KR3021</name>
    <dbReference type="NCBI Taxonomy" id="114890"/>
    <lineage>
        <taxon>Eukaryota</taxon>
        <taxon>Metazoa</taxon>
        <taxon>Ecdysozoa</taxon>
        <taxon>Nematoda</taxon>
        <taxon>Chromadorea</taxon>
        <taxon>Rhabditida</taxon>
        <taxon>Tylenchina</taxon>
        <taxon>Panagrolaimomorpha</taxon>
        <taxon>Strongyloidoidea</taxon>
        <taxon>Alloionematidae</taxon>
        <taxon>Rhabditophanes</taxon>
    </lineage>
</organism>
<proteinExistence type="predicted"/>
<accession>A0AC35U7J3</accession>
<dbReference type="Proteomes" id="UP000095286">
    <property type="component" value="Unplaced"/>
</dbReference>
<dbReference type="WBParaSite" id="RSKR_0000820500.1">
    <property type="protein sequence ID" value="RSKR_0000820500.1"/>
    <property type="gene ID" value="RSKR_0000820500"/>
</dbReference>